<evidence type="ECO:0000313" key="2">
    <source>
        <dbReference type="Proteomes" id="UP000677265"/>
    </source>
</evidence>
<dbReference type="AlphaFoldDB" id="A0A9J6MU62"/>
<dbReference type="Proteomes" id="UP000677265">
    <property type="component" value="Unassembled WGS sequence"/>
</dbReference>
<reference evidence="1 2" key="1">
    <citation type="submission" date="2022-03" db="EMBL/GenBank/DDBJ databases">
        <title>Novel Bacillus species.</title>
        <authorList>
            <person name="Liu G."/>
        </authorList>
    </citation>
    <scope>NUCLEOTIDE SEQUENCE [LARGE SCALE GENOMIC DNA]</scope>
    <source>
        <strain evidence="1 2">FJAT-50051</strain>
    </source>
</reference>
<gene>
    <name evidence="1" type="ORF">KHB02_021890</name>
</gene>
<proteinExistence type="predicted"/>
<protein>
    <submittedName>
        <fullName evidence="1">Uncharacterized protein</fullName>
    </submittedName>
</protein>
<comment type="caution">
    <text evidence="1">The sequence shown here is derived from an EMBL/GenBank/DDBJ whole genome shotgun (WGS) entry which is preliminary data.</text>
</comment>
<sequence length="31" mass="3611">MYKAILFLFFVVVCLTAVVFTSLKDSFYTML</sequence>
<evidence type="ECO:0000313" key="1">
    <source>
        <dbReference type="EMBL" id="MCH6268185.1"/>
    </source>
</evidence>
<organism evidence="1 2">
    <name type="scientific">Neobacillus citreus</name>
    <dbReference type="NCBI Taxonomy" id="2833578"/>
    <lineage>
        <taxon>Bacteria</taxon>
        <taxon>Bacillati</taxon>
        <taxon>Bacillota</taxon>
        <taxon>Bacilli</taxon>
        <taxon>Bacillales</taxon>
        <taxon>Bacillaceae</taxon>
        <taxon>Neobacillus</taxon>
    </lineage>
</organism>
<accession>A0A9J6MU62</accession>
<dbReference type="EMBL" id="JAGYPE020000050">
    <property type="protein sequence ID" value="MCH6268185.1"/>
    <property type="molecule type" value="Genomic_DNA"/>
</dbReference>
<name>A0A9J6MU62_9BACI</name>
<keyword evidence="2" id="KW-1185">Reference proteome</keyword>